<dbReference type="AlphaFoldDB" id="A0AAV4QY89"/>
<name>A0AAV4QY89_9ARAC</name>
<dbReference type="Proteomes" id="UP001054837">
    <property type="component" value="Unassembled WGS sequence"/>
</dbReference>
<reference evidence="2 3" key="1">
    <citation type="submission" date="2021-06" db="EMBL/GenBank/DDBJ databases">
        <title>Caerostris darwini draft genome.</title>
        <authorList>
            <person name="Kono N."/>
            <person name="Arakawa K."/>
        </authorList>
    </citation>
    <scope>NUCLEOTIDE SEQUENCE [LARGE SCALE GENOMIC DNA]</scope>
</reference>
<evidence type="ECO:0000256" key="1">
    <source>
        <dbReference type="SAM" id="MobiDB-lite"/>
    </source>
</evidence>
<dbReference type="EMBL" id="BPLQ01005209">
    <property type="protein sequence ID" value="GIY13299.1"/>
    <property type="molecule type" value="Genomic_DNA"/>
</dbReference>
<accession>A0AAV4QY89</accession>
<evidence type="ECO:0000313" key="3">
    <source>
        <dbReference type="Proteomes" id="UP001054837"/>
    </source>
</evidence>
<comment type="caution">
    <text evidence="2">The sequence shown here is derived from an EMBL/GenBank/DDBJ whole genome shotgun (WGS) entry which is preliminary data.</text>
</comment>
<proteinExistence type="predicted"/>
<organism evidence="2 3">
    <name type="scientific">Caerostris darwini</name>
    <dbReference type="NCBI Taxonomy" id="1538125"/>
    <lineage>
        <taxon>Eukaryota</taxon>
        <taxon>Metazoa</taxon>
        <taxon>Ecdysozoa</taxon>
        <taxon>Arthropoda</taxon>
        <taxon>Chelicerata</taxon>
        <taxon>Arachnida</taxon>
        <taxon>Araneae</taxon>
        <taxon>Araneomorphae</taxon>
        <taxon>Entelegynae</taxon>
        <taxon>Araneoidea</taxon>
        <taxon>Araneidae</taxon>
        <taxon>Caerostris</taxon>
    </lineage>
</organism>
<gene>
    <name evidence="2" type="ORF">CDAR_66951</name>
</gene>
<protein>
    <submittedName>
        <fullName evidence="2">Uncharacterized protein</fullName>
    </submittedName>
</protein>
<evidence type="ECO:0000313" key="2">
    <source>
        <dbReference type="EMBL" id="GIY13299.1"/>
    </source>
</evidence>
<sequence length="122" mass="14205">MWWICNHQRGCGGKKIEKKKKTVFLSRTPAIISKHRKPRPSANESPRNFRRLYTGKMPDYHLTKSSDILSSINTHHPNKLLPRVLFARQAMLHYSAQSATQDIVDVKKQQQNTARKRSLQEI</sequence>
<feature type="region of interest" description="Disordered" evidence="1">
    <location>
        <begin position="28"/>
        <end position="49"/>
    </location>
</feature>
<keyword evidence="3" id="KW-1185">Reference proteome</keyword>